<dbReference type="InterPro" id="IPR036318">
    <property type="entry name" value="FAD-bd_PCMH-like_sf"/>
</dbReference>
<dbReference type="Proteomes" id="UP001156627">
    <property type="component" value="Unassembled WGS sequence"/>
</dbReference>
<name>A0ABQ5XBV9_9GAMM</name>
<dbReference type="Gene3D" id="3.30.465.10">
    <property type="match status" value="1"/>
</dbReference>
<evidence type="ECO:0000313" key="8">
    <source>
        <dbReference type="Proteomes" id="UP001156627"/>
    </source>
</evidence>
<dbReference type="InterPro" id="IPR016166">
    <property type="entry name" value="FAD-bd_PCMH"/>
</dbReference>
<dbReference type="RefSeq" id="WP_284332545.1">
    <property type="nucleotide sequence ID" value="NZ_BSOA01000028.1"/>
</dbReference>
<reference evidence="8" key="1">
    <citation type="journal article" date="2019" name="Int. J. Syst. Evol. Microbiol.">
        <title>The Global Catalogue of Microorganisms (GCM) 10K type strain sequencing project: providing services to taxonomists for standard genome sequencing and annotation.</title>
        <authorList>
            <consortium name="The Broad Institute Genomics Platform"/>
            <consortium name="The Broad Institute Genome Sequencing Center for Infectious Disease"/>
            <person name="Wu L."/>
            <person name="Ma J."/>
        </authorList>
    </citation>
    <scope>NUCLEOTIDE SEQUENCE [LARGE SCALE GENOMIC DNA]</scope>
    <source>
        <strain evidence="8">NBRC 111981</strain>
    </source>
</reference>
<keyword evidence="4" id="KW-0274">FAD</keyword>
<dbReference type="Gene3D" id="3.40.462.20">
    <property type="match status" value="1"/>
</dbReference>
<feature type="domain" description="FAD-binding PCMH-type" evidence="6">
    <location>
        <begin position="29"/>
        <end position="215"/>
    </location>
</feature>
<dbReference type="EMBL" id="BSOA01000028">
    <property type="protein sequence ID" value="GLQ89105.1"/>
    <property type="molecule type" value="Genomic_DNA"/>
</dbReference>
<evidence type="ECO:0000256" key="2">
    <source>
        <dbReference type="ARBA" id="ARBA00005466"/>
    </source>
</evidence>
<sequence length="540" mass="58905">MSYVFIDANDALHRYDTVTQGFNRRWPSPGESAGSIYVCSTPADALAALKDALAKRKRPTIRSGGHCYEGFVSNNPGGAIIDIGLMTGIPTNVTVQLENHSTHTYRFQVLAGNQLWDSYANLYKRTGKTIPGGTCYSVGTGGHIVGGGYGGLSRQHGLVIDWLSGVDILVVDAQGSVRPLHANATQHADLFKLCRGGGGGNVGLITGYYFDDMPVAPQQVATLGLQYPWFLFRNDKTRLGEFLNTYAQFMISADTNPRTYGLFTGLGLTHVTAGGIWIGLQYSDENGGLTDLAPLNDFVNAMSPFGPKLLDTYLPGSGVRLPFVPPRAPLVSGLPAGAQVFDWLYATQSGNGSGNNQRGKYKSSYMKNVFTQTEIDALFQYLTVVNASDPHFAHSLVQIDSYGGAINHVSSTNNGFNPANNQTAVTQRHSILKLQYQTYWTDPADDDKHLSWLRDFYYAVHAQDGYNGTPYPASTTLPNSRYEGCYINYPDVDMLTGKTPGLPGYNWGDLYYPGIYNELVAIKKSYDPLNIFHHAMSLGA</sequence>
<evidence type="ECO:0000256" key="4">
    <source>
        <dbReference type="ARBA" id="ARBA00022827"/>
    </source>
</evidence>
<dbReference type="InterPro" id="IPR050416">
    <property type="entry name" value="FAD-linked_Oxidoreductase"/>
</dbReference>
<keyword evidence="5" id="KW-0560">Oxidoreductase</keyword>
<comment type="caution">
    <text evidence="7">The sequence shown here is derived from an EMBL/GenBank/DDBJ whole genome shotgun (WGS) entry which is preliminary data.</text>
</comment>
<evidence type="ECO:0000256" key="1">
    <source>
        <dbReference type="ARBA" id="ARBA00001974"/>
    </source>
</evidence>
<keyword evidence="3" id="KW-0285">Flavoprotein</keyword>
<evidence type="ECO:0000259" key="6">
    <source>
        <dbReference type="PROSITE" id="PS51387"/>
    </source>
</evidence>
<dbReference type="Pfam" id="PF01565">
    <property type="entry name" value="FAD_binding_4"/>
    <property type="match status" value="1"/>
</dbReference>
<evidence type="ECO:0000256" key="5">
    <source>
        <dbReference type="ARBA" id="ARBA00023002"/>
    </source>
</evidence>
<evidence type="ECO:0000256" key="3">
    <source>
        <dbReference type="ARBA" id="ARBA00022630"/>
    </source>
</evidence>
<dbReference type="PANTHER" id="PTHR42973:SF39">
    <property type="entry name" value="FAD-BINDING PCMH-TYPE DOMAIN-CONTAINING PROTEIN"/>
    <property type="match status" value="1"/>
</dbReference>
<protein>
    <submittedName>
        <fullName evidence="7">Oxidoreductase</fullName>
    </submittedName>
</protein>
<accession>A0ABQ5XBV9</accession>
<comment type="cofactor">
    <cofactor evidence="1">
        <name>FAD</name>
        <dbReference type="ChEBI" id="CHEBI:57692"/>
    </cofactor>
</comment>
<organism evidence="7 8">
    <name type="scientific">Dyella flagellata</name>
    <dbReference type="NCBI Taxonomy" id="1867833"/>
    <lineage>
        <taxon>Bacteria</taxon>
        <taxon>Pseudomonadati</taxon>
        <taxon>Pseudomonadota</taxon>
        <taxon>Gammaproteobacteria</taxon>
        <taxon>Lysobacterales</taxon>
        <taxon>Rhodanobacteraceae</taxon>
        <taxon>Dyella</taxon>
    </lineage>
</organism>
<comment type="similarity">
    <text evidence="2">Belongs to the oxygen-dependent FAD-linked oxidoreductase family.</text>
</comment>
<keyword evidence="8" id="KW-1185">Reference proteome</keyword>
<dbReference type="InterPro" id="IPR012951">
    <property type="entry name" value="BBE"/>
</dbReference>
<dbReference type="SUPFAM" id="SSF56176">
    <property type="entry name" value="FAD-binding/transporter-associated domain-like"/>
    <property type="match status" value="1"/>
</dbReference>
<dbReference type="PANTHER" id="PTHR42973">
    <property type="entry name" value="BINDING OXIDOREDUCTASE, PUTATIVE (AFU_ORTHOLOGUE AFUA_1G17690)-RELATED"/>
    <property type="match status" value="1"/>
</dbReference>
<dbReference type="PROSITE" id="PS51387">
    <property type="entry name" value="FAD_PCMH"/>
    <property type="match status" value="1"/>
</dbReference>
<dbReference type="InterPro" id="IPR016169">
    <property type="entry name" value="FAD-bd_PCMH_sub2"/>
</dbReference>
<gene>
    <name evidence="7" type="ORF">GCM10007898_26770</name>
</gene>
<evidence type="ECO:0000313" key="7">
    <source>
        <dbReference type="EMBL" id="GLQ89105.1"/>
    </source>
</evidence>
<proteinExistence type="inferred from homology"/>
<dbReference type="Pfam" id="PF08031">
    <property type="entry name" value="BBE"/>
    <property type="match status" value="1"/>
</dbReference>
<dbReference type="InterPro" id="IPR006094">
    <property type="entry name" value="Oxid_FAD_bind_N"/>
</dbReference>